<dbReference type="EMBL" id="AFYH01205596">
    <property type="status" value="NOT_ANNOTATED_CDS"/>
    <property type="molecule type" value="Genomic_DNA"/>
</dbReference>
<feature type="region of interest" description="Disordered" evidence="23">
    <location>
        <begin position="317"/>
        <end position="349"/>
    </location>
</feature>
<evidence type="ECO:0000313" key="27">
    <source>
        <dbReference type="Proteomes" id="UP000008672"/>
    </source>
</evidence>
<proteinExistence type="predicted"/>
<keyword evidence="8 24" id="KW-0812">Transmembrane</keyword>
<dbReference type="FunFam" id="3.30.40.10:FF:000316">
    <property type="entry name" value="E3 ubiquitin-protein ligase RNF180"/>
    <property type="match status" value="1"/>
</dbReference>
<evidence type="ECO:0000256" key="11">
    <source>
        <dbReference type="ARBA" id="ARBA00022786"/>
    </source>
</evidence>
<dbReference type="GO" id="GO:0005789">
    <property type="term" value="C:endoplasmic reticulum membrane"/>
    <property type="evidence" value="ECO:0007669"/>
    <property type="project" value="UniProtKB-SubCell"/>
</dbReference>
<feature type="compositionally biased region" description="Low complexity" evidence="23">
    <location>
        <begin position="331"/>
        <end position="348"/>
    </location>
</feature>
<evidence type="ECO:0000256" key="14">
    <source>
        <dbReference type="ARBA" id="ARBA00022989"/>
    </source>
</evidence>
<evidence type="ECO:0000256" key="12">
    <source>
        <dbReference type="ARBA" id="ARBA00022824"/>
    </source>
</evidence>
<dbReference type="Bgee" id="ENSLACG00000006757">
    <property type="expression patterns" value="Expressed in post-anal tail muscle and 2 other cell types or tissues"/>
</dbReference>
<organism evidence="26 27">
    <name type="scientific">Latimeria chalumnae</name>
    <name type="common">Coelacanth</name>
    <dbReference type="NCBI Taxonomy" id="7897"/>
    <lineage>
        <taxon>Eukaryota</taxon>
        <taxon>Metazoa</taxon>
        <taxon>Chordata</taxon>
        <taxon>Craniata</taxon>
        <taxon>Vertebrata</taxon>
        <taxon>Euteleostomi</taxon>
        <taxon>Coelacanthiformes</taxon>
        <taxon>Coelacanthidae</taxon>
        <taxon>Latimeria</taxon>
    </lineage>
</organism>
<evidence type="ECO:0000313" key="26">
    <source>
        <dbReference type="Ensembl" id="ENSLACP00000007626.2"/>
    </source>
</evidence>
<keyword evidence="10 22" id="KW-0863">Zinc-finger</keyword>
<dbReference type="EMBL" id="AFYH01205594">
    <property type="status" value="NOT_ANNOTATED_CDS"/>
    <property type="molecule type" value="Genomic_DNA"/>
</dbReference>
<keyword evidence="13" id="KW-0862">Zinc</keyword>
<evidence type="ECO:0000256" key="5">
    <source>
        <dbReference type="ARBA" id="ARBA00012483"/>
    </source>
</evidence>
<evidence type="ECO:0000256" key="1">
    <source>
        <dbReference type="ARBA" id="ARBA00000900"/>
    </source>
</evidence>
<dbReference type="EC" id="2.3.2.27" evidence="5"/>
<dbReference type="Proteomes" id="UP000008672">
    <property type="component" value="Unassembled WGS sequence"/>
</dbReference>
<dbReference type="Ensembl" id="ENSLACT00000007690.2">
    <property type="protein sequence ID" value="ENSLACP00000007626.2"/>
    <property type="gene ID" value="ENSLACG00000006757.2"/>
</dbReference>
<reference evidence="27" key="1">
    <citation type="submission" date="2011-08" db="EMBL/GenBank/DDBJ databases">
        <title>The draft genome of Latimeria chalumnae.</title>
        <authorList>
            <person name="Di Palma F."/>
            <person name="Alfoldi J."/>
            <person name="Johnson J."/>
            <person name="Berlin A."/>
            <person name="Gnerre S."/>
            <person name="Jaffe D."/>
            <person name="MacCallum I."/>
            <person name="Young S."/>
            <person name="Walker B.J."/>
            <person name="Lander E."/>
            <person name="Lindblad-Toh K."/>
        </authorList>
    </citation>
    <scope>NUCLEOTIDE SEQUENCE [LARGE SCALE GENOMIC DNA]</scope>
    <source>
        <strain evidence="27">Wild caught</strain>
    </source>
</reference>
<evidence type="ECO:0000256" key="7">
    <source>
        <dbReference type="ARBA" id="ARBA00022679"/>
    </source>
</evidence>
<accession>H3ADA5</accession>
<evidence type="ECO:0000256" key="16">
    <source>
        <dbReference type="ARBA" id="ARBA00023242"/>
    </source>
</evidence>
<dbReference type="GO" id="GO:0061630">
    <property type="term" value="F:ubiquitin protein ligase activity"/>
    <property type="evidence" value="ECO:0007669"/>
    <property type="project" value="UniProtKB-EC"/>
</dbReference>
<dbReference type="CDD" id="cd16554">
    <property type="entry name" value="RING-HC_RNF180"/>
    <property type="match status" value="1"/>
</dbReference>
<dbReference type="InterPro" id="IPR001841">
    <property type="entry name" value="Znf_RING"/>
</dbReference>
<dbReference type="FunCoup" id="H3ADA5">
    <property type="interactions" value="176"/>
</dbReference>
<evidence type="ECO:0000256" key="15">
    <source>
        <dbReference type="ARBA" id="ARBA00023136"/>
    </source>
</evidence>
<evidence type="ECO:0000256" key="24">
    <source>
        <dbReference type="SAM" id="Phobius"/>
    </source>
</evidence>
<dbReference type="GO" id="GO:0032436">
    <property type="term" value="P:positive regulation of proteasomal ubiquitin-dependent protein catabolic process"/>
    <property type="evidence" value="ECO:0007669"/>
    <property type="project" value="TreeGrafter"/>
</dbReference>
<dbReference type="InterPro" id="IPR013083">
    <property type="entry name" value="Znf_RING/FYVE/PHD"/>
</dbReference>
<evidence type="ECO:0000256" key="22">
    <source>
        <dbReference type="PROSITE-ProRule" id="PRU00175"/>
    </source>
</evidence>
<keyword evidence="12" id="KW-0256">Endoplasmic reticulum</keyword>
<evidence type="ECO:0000256" key="9">
    <source>
        <dbReference type="ARBA" id="ARBA00022723"/>
    </source>
</evidence>
<keyword evidence="7" id="KW-0808">Transferase</keyword>
<evidence type="ECO:0000256" key="21">
    <source>
        <dbReference type="ARBA" id="ARBA00080502"/>
    </source>
</evidence>
<sequence>MLRCWKCRRCILDSDCLVKTQGINTLKAETTDGLPDKQEMCNIWHVNIEALPDWITGEIEEAQWTIGKLSCLYCGARLGGFNFVSNVKCPCGQDVTVHLCKSRTDYEPAQSIRIVRPSKKKLALLHEMHPEVTAGEITENRLRTSMPNSKNVRCSRMVNYSREVSRLTEALCLEVRSGSKGFGISSSGLHFKADNSKILPSASQTQNTSCTVKTFHRKSHSLDCSNKGSFGTVPIPENCCSPSHLSGLPNEMQCSDPRSSLQLVANVVSNNFCQHQCSSGVDQEAERSVLSYSSVFTDREVILQQYSDALPAHSRNSIASRPSVLRHRSPSGSSAEEGETENATAANSITDDFVLPARSPLLVSGRRLSKKERNKLKNLRRKQKRRERWLQSQLQEQKQTLNSNLTSSDDEDGYGGNKEGYICAVCLDVYFSPYMCYPCHHIFCEPCLRILAKDNPTNTPCPLCRTTITRVFFQTELNNTTKTFFPKEYQSRKQSFQKTSCAKWPLPSCRKLFRVFGGFSRHRDPITRRNFPHGAYRLDTMDFEDDSRGWRFDMDMVIIYIYSVNWVIGFIIFCFLCYFFFSSF</sequence>
<comment type="function">
    <text evidence="17">E3 ubiquitin-protein ligase which promotes polyubiquitination and degradation by the proteasome pathway of ZIC2.</text>
</comment>
<keyword evidence="14 24" id="KW-1133">Transmembrane helix</keyword>
<keyword evidence="6" id="KW-0597">Phosphoprotein</keyword>
<comment type="pathway">
    <text evidence="4">Protein modification; protein ubiquitination.</text>
</comment>
<reference evidence="26" key="3">
    <citation type="submission" date="2025-09" db="UniProtKB">
        <authorList>
            <consortium name="Ensembl"/>
        </authorList>
    </citation>
    <scope>IDENTIFICATION</scope>
</reference>
<evidence type="ECO:0000256" key="19">
    <source>
        <dbReference type="ARBA" id="ARBA00067421"/>
    </source>
</evidence>
<dbReference type="STRING" id="7897.ENSLACP00000007626"/>
<dbReference type="PROSITE" id="PS00518">
    <property type="entry name" value="ZF_RING_1"/>
    <property type="match status" value="1"/>
</dbReference>
<dbReference type="InterPro" id="IPR045790">
    <property type="entry name" value="RNF180_C"/>
</dbReference>
<dbReference type="PANTHER" id="PTHR46717">
    <property type="entry name" value="E3 UBIQUITIN-PROTEIN LIGASE RNF180"/>
    <property type="match status" value="1"/>
</dbReference>
<dbReference type="GO" id="GO:0042428">
    <property type="term" value="P:serotonin metabolic process"/>
    <property type="evidence" value="ECO:0007669"/>
    <property type="project" value="TreeGrafter"/>
</dbReference>
<dbReference type="EMBL" id="AFYH01205600">
    <property type="status" value="NOT_ANNOTATED_CDS"/>
    <property type="molecule type" value="Genomic_DNA"/>
</dbReference>
<dbReference type="GO" id="GO:0031624">
    <property type="term" value="F:ubiquitin conjugating enzyme binding"/>
    <property type="evidence" value="ECO:0007669"/>
    <property type="project" value="TreeGrafter"/>
</dbReference>
<feature type="domain" description="RING-type" evidence="25">
    <location>
        <begin position="423"/>
        <end position="465"/>
    </location>
</feature>
<keyword evidence="11" id="KW-0833">Ubl conjugation pathway</keyword>
<dbReference type="EMBL" id="AFYH01205599">
    <property type="status" value="NOT_ANNOTATED_CDS"/>
    <property type="molecule type" value="Genomic_DNA"/>
</dbReference>
<evidence type="ECO:0000256" key="17">
    <source>
        <dbReference type="ARBA" id="ARBA00058659"/>
    </source>
</evidence>
<dbReference type="eggNOG" id="ENOG502QQJ8">
    <property type="taxonomic scope" value="Eukaryota"/>
</dbReference>
<evidence type="ECO:0000256" key="10">
    <source>
        <dbReference type="ARBA" id="ARBA00022771"/>
    </source>
</evidence>
<dbReference type="InterPro" id="IPR017907">
    <property type="entry name" value="Znf_RING_CS"/>
</dbReference>
<evidence type="ECO:0000259" key="25">
    <source>
        <dbReference type="PROSITE" id="PS50089"/>
    </source>
</evidence>
<dbReference type="EMBL" id="AFYH01205601">
    <property type="status" value="NOT_ANNOTATED_CDS"/>
    <property type="molecule type" value="Genomic_DNA"/>
</dbReference>
<evidence type="ECO:0000256" key="3">
    <source>
        <dbReference type="ARBA" id="ARBA00004389"/>
    </source>
</evidence>
<evidence type="ECO:0000256" key="13">
    <source>
        <dbReference type="ARBA" id="ARBA00022833"/>
    </source>
</evidence>
<comment type="subunit">
    <text evidence="18">Interacts with ZIC2.</text>
</comment>
<dbReference type="OMA" id="CETQTQR"/>
<evidence type="ECO:0000256" key="2">
    <source>
        <dbReference type="ARBA" id="ARBA00004259"/>
    </source>
</evidence>
<dbReference type="EMBL" id="AFYH01205597">
    <property type="status" value="NOT_ANNOTATED_CDS"/>
    <property type="molecule type" value="Genomic_DNA"/>
</dbReference>
<protein>
    <recommendedName>
        <fullName evidence="19">E3 ubiquitin-protein ligase RNF180</fullName>
        <ecNumber evidence="5">2.3.2.27</ecNumber>
    </recommendedName>
    <alternativeName>
        <fullName evidence="21">RING finger protein 180</fullName>
    </alternativeName>
    <alternativeName>
        <fullName evidence="20">RING-type E3 ubiquitin transferase RNF180</fullName>
    </alternativeName>
</protein>
<dbReference type="Pfam" id="PF13920">
    <property type="entry name" value="zf-C3HC4_3"/>
    <property type="match status" value="1"/>
</dbReference>
<dbReference type="Gene3D" id="3.30.40.10">
    <property type="entry name" value="Zinc/RING finger domain, C3HC4 (zinc finger)"/>
    <property type="match status" value="1"/>
</dbReference>
<name>H3ADA5_LATCH</name>
<comment type="subcellular location">
    <subcellularLocation>
        <location evidence="3">Endoplasmic reticulum membrane</location>
        <topology evidence="3">Single-pass membrane protein</topology>
    </subcellularLocation>
    <subcellularLocation>
        <location evidence="2">Nucleus envelope</location>
    </subcellularLocation>
</comment>
<dbReference type="PANTHER" id="PTHR46717:SF1">
    <property type="entry name" value="E3 UBIQUITIN-PROTEIN LIGASE RNF180"/>
    <property type="match status" value="1"/>
</dbReference>
<dbReference type="GO" id="GO:0008270">
    <property type="term" value="F:zinc ion binding"/>
    <property type="evidence" value="ECO:0007669"/>
    <property type="project" value="UniProtKB-KW"/>
</dbReference>
<evidence type="ECO:0000256" key="18">
    <source>
        <dbReference type="ARBA" id="ARBA00062709"/>
    </source>
</evidence>
<evidence type="ECO:0000256" key="8">
    <source>
        <dbReference type="ARBA" id="ARBA00022692"/>
    </source>
</evidence>
<dbReference type="AlphaFoldDB" id="H3ADA5"/>
<dbReference type="HOGENOM" id="CLU_039803_0_0_1"/>
<dbReference type="InterPro" id="IPR033263">
    <property type="entry name" value="RNF180"/>
</dbReference>
<evidence type="ECO:0000256" key="20">
    <source>
        <dbReference type="ARBA" id="ARBA00079826"/>
    </source>
</evidence>
<evidence type="ECO:0000256" key="23">
    <source>
        <dbReference type="SAM" id="MobiDB-lite"/>
    </source>
</evidence>
<keyword evidence="27" id="KW-1185">Reference proteome</keyword>
<feature type="transmembrane region" description="Helical" evidence="24">
    <location>
        <begin position="557"/>
        <end position="581"/>
    </location>
</feature>
<dbReference type="EMBL" id="AFYH01205593">
    <property type="status" value="NOT_ANNOTATED_CDS"/>
    <property type="molecule type" value="Genomic_DNA"/>
</dbReference>
<keyword evidence="16" id="KW-0539">Nucleus</keyword>
<dbReference type="PROSITE" id="PS50089">
    <property type="entry name" value="ZF_RING_2"/>
    <property type="match status" value="1"/>
</dbReference>
<dbReference type="SMART" id="SM00184">
    <property type="entry name" value="RING"/>
    <property type="match status" value="1"/>
</dbReference>
<dbReference type="Pfam" id="PF19332">
    <property type="entry name" value="RNF180_C"/>
    <property type="match status" value="1"/>
</dbReference>
<reference evidence="26" key="2">
    <citation type="submission" date="2025-08" db="UniProtKB">
        <authorList>
            <consortium name="Ensembl"/>
        </authorList>
    </citation>
    <scope>IDENTIFICATION</scope>
</reference>
<keyword evidence="15 24" id="KW-0472">Membrane</keyword>
<evidence type="ECO:0000256" key="4">
    <source>
        <dbReference type="ARBA" id="ARBA00004906"/>
    </source>
</evidence>
<dbReference type="OrthoDB" id="6105938at2759"/>
<dbReference type="InParanoid" id="H3ADA5"/>
<dbReference type="GeneTree" id="ENSGT00950000182909"/>
<dbReference type="EMBL" id="AFYH01205602">
    <property type="status" value="NOT_ANNOTATED_CDS"/>
    <property type="molecule type" value="Genomic_DNA"/>
</dbReference>
<dbReference type="EMBL" id="AFYH01205595">
    <property type="status" value="NOT_ANNOTATED_CDS"/>
    <property type="molecule type" value="Genomic_DNA"/>
</dbReference>
<dbReference type="GO" id="GO:0000209">
    <property type="term" value="P:protein polyubiquitination"/>
    <property type="evidence" value="ECO:0007669"/>
    <property type="project" value="InterPro"/>
</dbReference>
<comment type="catalytic activity">
    <reaction evidence="1">
        <text>S-ubiquitinyl-[E2 ubiquitin-conjugating enzyme]-L-cysteine + [acceptor protein]-L-lysine = [E2 ubiquitin-conjugating enzyme]-L-cysteine + N(6)-ubiquitinyl-[acceptor protein]-L-lysine.</text>
        <dbReference type="EC" id="2.3.2.27"/>
    </reaction>
</comment>
<gene>
    <name evidence="26" type="primary">RNF180</name>
</gene>
<keyword evidence="9" id="KW-0479">Metal-binding</keyword>
<dbReference type="EMBL" id="AFYH01205598">
    <property type="status" value="NOT_ANNOTATED_CDS"/>
    <property type="molecule type" value="Genomic_DNA"/>
</dbReference>
<dbReference type="GO" id="GO:0005635">
    <property type="term" value="C:nuclear envelope"/>
    <property type="evidence" value="ECO:0007669"/>
    <property type="project" value="UniProtKB-SubCell"/>
</dbReference>
<evidence type="ECO:0000256" key="6">
    <source>
        <dbReference type="ARBA" id="ARBA00022553"/>
    </source>
</evidence>
<dbReference type="GO" id="GO:0042415">
    <property type="term" value="P:norepinephrine metabolic process"/>
    <property type="evidence" value="ECO:0007669"/>
    <property type="project" value="TreeGrafter"/>
</dbReference>
<dbReference type="SUPFAM" id="SSF57850">
    <property type="entry name" value="RING/U-box"/>
    <property type="match status" value="1"/>
</dbReference>